<dbReference type="WBParaSite" id="TMUE_2000008224.1">
    <property type="protein sequence ID" value="TMUE_2000008224.1"/>
    <property type="gene ID" value="WBGene00302662"/>
</dbReference>
<dbReference type="Gene3D" id="3.90.79.10">
    <property type="entry name" value="Nucleoside Triphosphate Pyrophosphohydrolase"/>
    <property type="match status" value="1"/>
</dbReference>
<name>A0A5S6QM33_TRIMR</name>
<keyword evidence="2" id="KW-1185">Reference proteome</keyword>
<feature type="signal peptide" evidence="1">
    <location>
        <begin position="1"/>
        <end position="18"/>
    </location>
</feature>
<proteinExistence type="predicted"/>
<organism evidence="2 3">
    <name type="scientific">Trichuris muris</name>
    <name type="common">Mouse whipworm</name>
    <dbReference type="NCBI Taxonomy" id="70415"/>
    <lineage>
        <taxon>Eukaryota</taxon>
        <taxon>Metazoa</taxon>
        <taxon>Ecdysozoa</taxon>
        <taxon>Nematoda</taxon>
        <taxon>Enoplea</taxon>
        <taxon>Dorylaimia</taxon>
        <taxon>Trichinellida</taxon>
        <taxon>Trichuridae</taxon>
        <taxon>Trichuris</taxon>
    </lineage>
</organism>
<reference evidence="3" key="1">
    <citation type="submission" date="2019-12" db="UniProtKB">
        <authorList>
            <consortium name="WormBaseParasite"/>
        </authorList>
    </citation>
    <scope>IDENTIFICATION</scope>
</reference>
<dbReference type="STRING" id="70415.A0A5S6QM33"/>
<protein>
    <submittedName>
        <fullName evidence="3">Uncharacterized protein</fullName>
    </submittedName>
</protein>
<dbReference type="Proteomes" id="UP000046395">
    <property type="component" value="Unassembled WGS sequence"/>
</dbReference>
<accession>A0A5S6QM33</accession>
<evidence type="ECO:0000313" key="3">
    <source>
        <dbReference type="WBParaSite" id="TMUE_2000008224.1"/>
    </source>
</evidence>
<keyword evidence="1" id="KW-0732">Signal</keyword>
<sequence>MTNWLICFSVATVTLIQGSDKHCDPRKTELMLEVVDNMYKKQPALQPVPMIHDTTSDPLNMQRSLEHVLNQAIENTTSYYKVKEAKAAVTCFIEKEFTTLVIVQLAKTTCTKSQVLSGSAKHHECEFTNEIETIDCTWSGGGMASLFTYGYWCVRSTEIDIDYPKPEDLCHTWRYESTTAFRLPVPEQYRPWTKVMLAYKPPQCYVYRRFGNADCTKFTMDDLESLKETLPNEFQYSEGRTGIRGRGAYTMLGANDFLQFILIRESYNGDKQVTVERSGLKLGHFVLPKLPTDRVVVSSPLGSTVTKFLQSKTKESEKKLWPDHLQSATKIYSDVMQDTRNTDNAWMRLHSYLVMDNNLLMVTEHEADSDYTWVTIDETMHDYLRDVVTKVMSAGLAEQILKPTNNTILKTARLPKSEIVRETMEMRNCIASLYPNVSMVLSSSDYFGTVILSAFYF</sequence>
<dbReference type="AlphaFoldDB" id="A0A5S6QM33"/>
<evidence type="ECO:0000313" key="2">
    <source>
        <dbReference type="Proteomes" id="UP000046395"/>
    </source>
</evidence>
<feature type="chain" id="PRO_5024316886" evidence="1">
    <location>
        <begin position="19"/>
        <end position="457"/>
    </location>
</feature>
<evidence type="ECO:0000256" key="1">
    <source>
        <dbReference type="SAM" id="SignalP"/>
    </source>
</evidence>